<evidence type="ECO:0000313" key="1">
    <source>
        <dbReference type="Ensembl" id="ENSMPUP00000007568.1"/>
    </source>
</evidence>
<dbReference type="Ensembl" id="ENSMPUT00000007689.1">
    <property type="protein sequence ID" value="ENSMPUP00000007568.1"/>
    <property type="gene ID" value="ENSMPUG00000007623.1"/>
</dbReference>
<name>M3Y8B1_MUSPF</name>
<dbReference type="EMBL" id="AEYP01074983">
    <property type="status" value="NOT_ANNOTATED_CDS"/>
    <property type="molecule type" value="Genomic_DNA"/>
</dbReference>
<dbReference type="InParanoid" id="M3Y8B1"/>
<proteinExistence type="predicted"/>
<dbReference type="EMBL" id="AEYP01074985">
    <property type="status" value="NOT_ANNOTATED_CDS"/>
    <property type="molecule type" value="Genomic_DNA"/>
</dbReference>
<reference evidence="1" key="1">
    <citation type="submission" date="2024-06" db="UniProtKB">
        <authorList>
            <consortium name="Ensembl"/>
        </authorList>
    </citation>
    <scope>IDENTIFICATION</scope>
</reference>
<dbReference type="AlphaFoldDB" id="M3Y8B1"/>
<protein>
    <submittedName>
        <fullName evidence="1">Uncharacterized protein</fullName>
    </submittedName>
</protein>
<accession>M3Y8B1</accession>
<organism evidence="1">
    <name type="scientific">Mustela putorius furo</name>
    <name type="common">European domestic ferret</name>
    <name type="synonym">Mustela furo</name>
    <dbReference type="NCBI Taxonomy" id="9669"/>
    <lineage>
        <taxon>Eukaryota</taxon>
        <taxon>Metazoa</taxon>
        <taxon>Chordata</taxon>
        <taxon>Craniata</taxon>
        <taxon>Vertebrata</taxon>
        <taxon>Euteleostomi</taxon>
        <taxon>Mammalia</taxon>
        <taxon>Eutheria</taxon>
        <taxon>Laurasiatheria</taxon>
        <taxon>Carnivora</taxon>
        <taxon>Caniformia</taxon>
        <taxon>Musteloidea</taxon>
        <taxon>Mustelidae</taxon>
        <taxon>Mustelinae</taxon>
        <taxon>Mustela</taxon>
    </lineage>
</organism>
<dbReference type="EMBL" id="AEYP01074984">
    <property type="status" value="NOT_ANNOTATED_CDS"/>
    <property type="molecule type" value="Genomic_DNA"/>
</dbReference>
<sequence length="170" mass="18064">AAPRPAVPRAPPPPSGPRAPRGYLAIVPAEWQVTGCGATDAKRGWSLIALARRADRGARELTHVAGRVLATTRPWQADGVGPASTARRASRAAAAHAVRVEVDGLVLVGALHRGEHAAVLLARRLRRAARPRQGHRQSREWLAALVFSRHPVCPPWAGMGVHPESGSECP</sequence>
<dbReference type="HOGENOM" id="CLU_1574331_0_0_1"/>